<evidence type="ECO:0000313" key="2">
    <source>
        <dbReference type="Proteomes" id="UP000008854"/>
    </source>
</evidence>
<dbReference type="WBParaSite" id="Smp_322780.1">
    <property type="protein sequence ID" value="Smp_322780.1"/>
    <property type="gene ID" value="Smp_322780"/>
</dbReference>
<protein>
    <submittedName>
        <fullName evidence="3">TLC domain-containing protein</fullName>
    </submittedName>
</protein>
<evidence type="ECO:0000313" key="3">
    <source>
        <dbReference type="WBParaSite" id="Smp_322780.1"/>
    </source>
</evidence>
<keyword evidence="1" id="KW-1133">Transmembrane helix</keyword>
<reference evidence="3" key="2">
    <citation type="submission" date="2019-11" db="UniProtKB">
        <authorList>
            <consortium name="WormBaseParasite"/>
        </authorList>
    </citation>
    <scope>IDENTIFICATION</scope>
    <source>
        <strain evidence="3">Puerto Rican</strain>
    </source>
</reference>
<feature type="transmembrane region" description="Helical" evidence="1">
    <location>
        <begin position="63"/>
        <end position="84"/>
    </location>
</feature>
<accession>A0A5K4F9A9</accession>
<dbReference type="AlphaFoldDB" id="A0A5K4F9A9"/>
<evidence type="ECO:0000256" key="1">
    <source>
        <dbReference type="SAM" id="Phobius"/>
    </source>
</evidence>
<dbReference type="Proteomes" id="UP000008854">
    <property type="component" value="Unassembled WGS sequence"/>
</dbReference>
<keyword evidence="2" id="KW-1185">Reference proteome</keyword>
<name>A0A5K4F9A9_SCHMA</name>
<keyword evidence="1" id="KW-0812">Transmembrane</keyword>
<keyword evidence="1" id="KW-0472">Membrane</keyword>
<proteinExistence type="predicted"/>
<reference evidence="2" key="1">
    <citation type="journal article" date="2012" name="PLoS Negl. Trop. Dis.">
        <title>A systematically improved high quality genome and transcriptome of the human blood fluke Schistosoma mansoni.</title>
        <authorList>
            <person name="Protasio A.V."/>
            <person name="Tsai I.J."/>
            <person name="Babbage A."/>
            <person name="Nichol S."/>
            <person name="Hunt M."/>
            <person name="Aslett M.A."/>
            <person name="De Silva N."/>
            <person name="Velarde G.S."/>
            <person name="Anderson T.J."/>
            <person name="Clark R.C."/>
            <person name="Davidson C."/>
            <person name="Dillon G.P."/>
            <person name="Holroyd N.E."/>
            <person name="LoVerde P.T."/>
            <person name="Lloyd C."/>
            <person name="McQuillan J."/>
            <person name="Oliveira G."/>
            <person name="Otto T.D."/>
            <person name="Parker-Manuel S.J."/>
            <person name="Quail M.A."/>
            <person name="Wilson R.A."/>
            <person name="Zerlotini A."/>
            <person name="Dunne D.W."/>
            <person name="Berriman M."/>
        </authorList>
    </citation>
    <scope>NUCLEOTIDE SEQUENCE [LARGE SCALE GENOMIC DNA]</scope>
    <source>
        <strain evidence="2">Puerto Rican</strain>
    </source>
</reference>
<feature type="transmembrane region" description="Helical" evidence="1">
    <location>
        <begin position="23"/>
        <end position="43"/>
    </location>
</feature>
<sequence>MGLVFHFTYNLWRSLLAYSNGRFLHAASGVVLSCLLSLTFILGLYTTWFKTYVVLYFNSFSPLVLYLCVVVVTLSTFKVFLQVVTKFCKCFKIKLLNSQRDVQR</sequence>
<dbReference type="InParanoid" id="A0A5K4F9A9"/>
<organism evidence="2 3">
    <name type="scientific">Schistosoma mansoni</name>
    <name type="common">Blood fluke</name>
    <dbReference type="NCBI Taxonomy" id="6183"/>
    <lineage>
        <taxon>Eukaryota</taxon>
        <taxon>Metazoa</taxon>
        <taxon>Spiralia</taxon>
        <taxon>Lophotrochozoa</taxon>
        <taxon>Platyhelminthes</taxon>
        <taxon>Trematoda</taxon>
        <taxon>Digenea</taxon>
        <taxon>Strigeidida</taxon>
        <taxon>Schistosomatoidea</taxon>
        <taxon>Schistosomatidae</taxon>
        <taxon>Schistosoma</taxon>
    </lineage>
</organism>